<reference evidence="1 2" key="1">
    <citation type="submission" date="2015-11" db="EMBL/GenBank/DDBJ databases">
        <title>Genomic analysis of 38 Legionella species identifies large and diverse effector repertoires.</title>
        <authorList>
            <person name="Burstein D."/>
            <person name="Amaro F."/>
            <person name="Zusman T."/>
            <person name="Lifshitz Z."/>
            <person name="Cohen O."/>
            <person name="Gilbert J.A."/>
            <person name="Pupko T."/>
            <person name="Shuman H.A."/>
            <person name="Segal G."/>
        </authorList>
    </citation>
    <scope>NUCLEOTIDE SEQUENCE [LARGE SCALE GENOMIC DNA]</scope>
    <source>
        <strain evidence="1 2">Mt.St.Helens-9</strain>
    </source>
</reference>
<dbReference type="EMBL" id="LNYX01000013">
    <property type="protein sequence ID" value="KTD64262.1"/>
    <property type="molecule type" value="Genomic_DNA"/>
</dbReference>
<dbReference type="STRING" id="452.Lspi_1069"/>
<dbReference type="SUPFAM" id="SSF81901">
    <property type="entry name" value="HCP-like"/>
    <property type="match status" value="1"/>
</dbReference>
<dbReference type="InterPro" id="IPR006597">
    <property type="entry name" value="Sel1-like"/>
</dbReference>
<dbReference type="InterPro" id="IPR052945">
    <property type="entry name" value="Mitotic_Regulator"/>
</dbReference>
<dbReference type="RefSeq" id="WP_058483016.1">
    <property type="nucleotide sequence ID" value="NZ_CAAAII010000019.1"/>
</dbReference>
<evidence type="ECO:0000313" key="1">
    <source>
        <dbReference type="EMBL" id="KTD64262.1"/>
    </source>
</evidence>
<keyword evidence="2" id="KW-1185">Reference proteome</keyword>
<name>A0A0W0Z6B6_LEGSP</name>
<accession>A0A0W0Z6B6</accession>
<dbReference type="PATRIC" id="fig|452.5.peg.1173"/>
<dbReference type="InterPro" id="IPR011990">
    <property type="entry name" value="TPR-like_helical_dom_sf"/>
</dbReference>
<dbReference type="SMART" id="SM00671">
    <property type="entry name" value="SEL1"/>
    <property type="match status" value="3"/>
</dbReference>
<dbReference type="PANTHER" id="PTHR43628:SF1">
    <property type="entry name" value="CHITIN SYNTHASE REGULATORY FACTOR 2-RELATED"/>
    <property type="match status" value="1"/>
</dbReference>
<dbReference type="Proteomes" id="UP000054877">
    <property type="component" value="Unassembled WGS sequence"/>
</dbReference>
<dbReference type="Gene3D" id="1.25.40.10">
    <property type="entry name" value="Tetratricopeptide repeat domain"/>
    <property type="match status" value="1"/>
</dbReference>
<dbReference type="PANTHER" id="PTHR43628">
    <property type="entry name" value="ACTIVATOR OF C KINASE PROTEIN 1-RELATED"/>
    <property type="match status" value="1"/>
</dbReference>
<dbReference type="AlphaFoldDB" id="A0A0W0Z6B6"/>
<evidence type="ECO:0000313" key="2">
    <source>
        <dbReference type="Proteomes" id="UP000054877"/>
    </source>
</evidence>
<dbReference type="Pfam" id="PF08238">
    <property type="entry name" value="Sel1"/>
    <property type="match status" value="3"/>
</dbReference>
<comment type="caution">
    <text evidence="1">The sequence shown here is derived from an EMBL/GenBank/DDBJ whole genome shotgun (WGS) entry which is preliminary data.</text>
</comment>
<protein>
    <submittedName>
        <fullName evidence="1">Enhanced entry protein EnhC</fullName>
    </submittedName>
</protein>
<proteinExistence type="predicted"/>
<organism evidence="1 2">
    <name type="scientific">Legionella spiritensis</name>
    <dbReference type="NCBI Taxonomy" id="452"/>
    <lineage>
        <taxon>Bacteria</taxon>
        <taxon>Pseudomonadati</taxon>
        <taxon>Pseudomonadota</taxon>
        <taxon>Gammaproteobacteria</taxon>
        <taxon>Legionellales</taxon>
        <taxon>Legionellaceae</taxon>
        <taxon>Legionella</taxon>
    </lineage>
</organism>
<gene>
    <name evidence="1" type="primary">enhC_2</name>
    <name evidence="1" type="ORF">Lspi_1069</name>
</gene>
<sequence length="388" mass="43095">MLKKNSGQSPQSNDVLDIAKLSKPQLIEIIAQQLLEGDYRYTSLWCSIIKSSSKKQKSEDSKAIRNTLAQTIEICEQEIRKDNANAMVLRALMHQYGQGGPVETAEAIRLYEQAINLGHAKAMICRAIMHLDSYEGMDKYPKAIRLTEQAMDLGDDSAINNRAYMHDNGIGGDKNVPEAIHLLEQAIAMGNSEAMNCRAHMHRHGKGGDKNIPAAICLLEQAIDLGSDYAISMRNHFDVEMQGKNPEEAGILLDLLWDKLLQGVSFTEQTLSLLGQQVKALALGKLTTEKLSLESLLPITQKSHPLANILNYGGNATYTREYLAFLEHVKFLQMKEAVFKIAEDNTNYLHLFFGGKNNSPLLDASTAYLSPGIQLRDNENPISDVTPR</sequence>